<gene>
    <name evidence="2" type="ORF">LUZ63_002849</name>
</gene>
<dbReference type="EMBL" id="JAMQYH010000001">
    <property type="protein sequence ID" value="KAJ1703070.1"/>
    <property type="molecule type" value="Genomic_DNA"/>
</dbReference>
<dbReference type="PANTHER" id="PTHR33070:SF49">
    <property type="entry name" value="OS06G0725500 PROTEIN"/>
    <property type="match status" value="1"/>
</dbReference>
<keyword evidence="1" id="KW-0175">Coiled coil</keyword>
<sequence>MINRFQRAVSLPIPRNNAARQASYKARSASLPVRFDPIVSNLDDHAESLKTWCYSKLSRGVPSATWLTDGITLISVLLVSLSDLLNHPHATDPLRKSSVTESFSDDILRLADMYQSFRMDLINMSHLQAETCAALRQNDPTRLCSTTRAQRRAARVISKLALAARTAVQTKPPPLSDMSVEPEESSAVMLPIAMCYSVSVLATASSALFSGVAAQSDKSVASTATIVGARDPVKNGKARRIWWVVDLLRWKLRAKRKLDTEKKHALERGMEREMEKRKEQKDKLDNLEEFLKEMEISCAKIFNSLVKARVCILNMLTPT</sequence>
<dbReference type="Pfam" id="PF03087">
    <property type="entry name" value="BPS1"/>
    <property type="match status" value="1"/>
</dbReference>
<organism evidence="2 3">
    <name type="scientific">Rhynchospora breviuscula</name>
    <dbReference type="NCBI Taxonomy" id="2022672"/>
    <lineage>
        <taxon>Eukaryota</taxon>
        <taxon>Viridiplantae</taxon>
        <taxon>Streptophyta</taxon>
        <taxon>Embryophyta</taxon>
        <taxon>Tracheophyta</taxon>
        <taxon>Spermatophyta</taxon>
        <taxon>Magnoliopsida</taxon>
        <taxon>Liliopsida</taxon>
        <taxon>Poales</taxon>
        <taxon>Cyperaceae</taxon>
        <taxon>Cyperoideae</taxon>
        <taxon>Rhynchosporeae</taxon>
        <taxon>Rhynchospora</taxon>
    </lineage>
</organism>
<reference evidence="2" key="1">
    <citation type="journal article" date="2022" name="Cell">
        <title>Repeat-based holocentromeres influence genome architecture and karyotype evolution.</title>
        <authorList>
            <person name="Hofstatter P.G."/>
            <person name="Thangavel G."/>
            <person name="Lux T."/>
            <person name="Neumann P."/>
            <person name="Vondrak T."/>
            <person name="Novak P."/>
            <person name="Zhang M."/>
            <person name="Costa L."/>
            <person name="Castellani M."/>
            <person name="Scott A."/>
            <person name="Toegelov H."/>
            <person name="Fuchs J."/>
            <person name="Mata-Sucre Y."/>
            <person name="Dias Y."/>
            <person name="Vanzela A.L.L."/>
            <person name="Huettel B."/>
            <person name="Almeida C.C.S."/>
            <person name="Simkova H."/>
            <person name="Souza G."/>
            <person name="Pedrosa-Harand A."/>
            <person name="Macas J."/>
            <person name="Mayer K.F.X."/>
            <person name="Houben A."/>
            <person name="Marques A."/>
        </authorList>
    </citation>
    <scope>NUCLEOTIDE SEQUENCE</scope>
    <source>
        <strain evidence="2">RhyBre1mFocal</strain>
    </source>
</reference>
<evidence type="ECO:0000313" key="3">
    <source>
        <dbReference type="Proteomes" id="UP001151287"/>
    </source>
</evidence>
<comment type="caution">
    <text evidence="2">The sequence shown here is derived from an EMBL/GenBank/DDBJ whole genome shotgun (WGS) entry which is preliminary data.</text>
</comment>
<dbReference type="AlphaFoldDB" id="A0A9Q0D028"/>
<dbReference type="GO" id="GO:0048367">
    <property type="term" value="P:shoot system development"/>
    <property type="evidence" value="ECO:0007669"/>
    <property type="project" value="InterPro"/>
</dbReference>
<dbReference type="Proteomes" id="UP001151287">
    <property type="component" value="Unassembled WGS sequence"/>
</dbReference>
<dbReference type="GO" id="GO:0048364">
    <property type="term" value="P:root development"/>
    <property type="evidence" value="ECO:0007669"/>
    <property type="project" value="InterPro"/>
</dbReference>
<dbReference type="OrthoDB" id="678556at2759"/>
<dbReference type="InterPro" id="IPR004320">
    <property type="entry name" value="BPS1_pln"/>
</dbReference>
<protein>
    <submittedName>
        <fullName evidence="2">Uncharacterized protein</fullName>
    </submittedName>
</protein>
<accession>A0A9Q0D028</accession>
<keyword evidence="3" id="KW-1185">Reference proteome</keyword>
<feature type="coiled-coil region" evidence="1">
    <location>
        <begin position="263"/>
        <end position="297"/>
    </location>
</feature>
<dbReference type="PANTHER" id="PTHR33070">
    <property type="entry name" value="OS06G0725500 PROTEIN"/>
    <property type="match status" value="1"/>
</dbReference>
<evidence type="ECO:0000313" key="2">
    <source>
        <dbReference type="EMBL" id="KAJ1703070.1"/>
    </source>
</evidence>
<name>A0A9Q0D028_9POAL</name>
<evidence type="ECO:0000256" key="1">
    <source>
        <dbReference type="SAM" id="Coils"/>
    </source>
</evidence>
<proteinExistence type="predicted"/>